<protein>
    <submittedName>
        <fullName evidence="2">YbaB/EbfC family DNA-binding protein</fullName>
    </submittedName>
</protein>
<dbReference type="GO" id="GO:0003677">
    <property type="term" value="F:DNA binding"/>
    <property type="evidence" value="ECO:0007669"/>
    <property type="project" value="UniProtKB-KW"/>
</dbReference>
<dbReference type="AlphaFoldDB" id="A0A5Q0H483"/>
<dbReference type="Proteomes" id="UP000325787">
    <property type="component" value="Chromosome"/>
</dbReference>
<dbReference type="Gene3D" id="3.30.1310.10">
    <property type="entry name" value="Nucleoid-associated protein YbaB-like domain"/>
    <property type="match status" value="1"/>
</dbReference>
<dbReference type="KEGG" id="ssyi:EKG83_29880"/>
<proteinExistence type="predicted"/>
<dbReference type="InterPro" id="IPR004401">
    <property type="entry name" value="YbaB/EbfC"/>
</dbReference>
<accession>A0A5Q0H483</accession>
<dbReference type="Pfam" id="PF02575">
    <property type="entry name" value="YbaB_DNA_bd"/>
    <property type="match status" value="1"/>
</dbReference>
<dbReference type="SUPFAM" id="SSF82607">
    <property type="entry name" value="YbaB-like"/>
    <property type="match status" value="1"/>
</dbReference>
<evidence type="ECO:0000313" key="3">
    <source>
        <dbReference type="Proteomes" id="UP000325787"/>
    </source>
</evidence>
<gene>
    <name evidence="2" type="ORF">EKG83_29880</name>
</gene>
<evidence type="ECO:0000256" key="1">
    <source>
        <dbReference type="SAM" id="MobiDB-lite"/>
    </source>
</evidence>
<organism evidence="2 3">
    <name type="scientific">Saccharothrix syringae</name>
    <name type="common">Nocardiopsis syringae</name>
    <dbReference type="NCBI Taxonomy" id="103733"/>
    <lineage>
        <taxon>Bacteria</taxon>
        <taxon>Bacillati</taxon>
        <taxon>Actinomycetota</taxon>
        <taxon>Actinomycetes</taxon>
        <taxon>Pseudonocardiales</taxon>
        <taxon>Pseudonocardiaceae</taxon>
        <taxon>Saccharothrix</taxon>
    </lineage>
</organism>
<keyword evidence="3" id="KW-1185">Reference proteome</keyword>
<reference evidence="3" key="1">
    <citation type="journal article" date="2021" name="Curr. Microbiol.">
        <title>Complete genome of nocamycin-producing strain Saccharothrix syringae NRRL B-16468 reveals the biosynthetic potential for secondary metabolites.</title>
        <authorList>
            <person name="Mo X."/>
            <person name="Yang S."/>
        </authorList>
    </citation>
    <scope>NUCLEOTIDE SEQUENCE [LARGE SCALE GENOMIC DNA]</scope>
    <source>
        <strain evidence="3">ATCC 51364 / DSM 43886 / JCM 6844 / KCTC 9398 / NBRC 14523 / NRRL B-16468 / INA 2240</strain>
    </source>
</reference>
<dbReference type="EMBL" id="CP034550">
    <property type="protein sequence ID" value="QFZ21031.1"/>
    <property type="molecule type" value="Genomic_DNA"/>
</dbReference>
<dbReference type="InterPro" id="IPR036894">
    <property type="entry name" value="YbaB-like_sf"/>
</dbReference>
<dbReference type="RefSeq" id="WP_084716289.1">
    <property type="nucleotide sequence ID" value="NZ_CP034550.1"/>
</dbReference>
<sequence length="167" mass="17633">MDQDILDPDAARERLAAWRGRIDKLAADTREMGERLRAVRVTARDPGGLAEVTVDSTGALVGLRLTDRIGRVSPDVVARTILAALGDARNQLADRSRDIVADTVGAESAAGRAIVESVGRHLRGAPTPEGTAAPARPAPTRPAPTRTAAPSSADDEDYAGESYLDER</sequence>
<dbReference type="OrthoDB" id="3695809at2"/>
<feature type="region of interest" description="Disordered" evidence="1">
    <location>
        <begin position="117"/>
        <end position="167"/>
    </location>
</feature>
<keyword evidence="2" id="KW-0238">DNA-binding</keyword>
<evidence type="ECO:0000313" key="2">
    <source>
        <dbReference type="EMBL" id="QFZ21031.1"/>
    </source>
</evidence>
<name>A0A5Q0H483_SACSY</name>
<feature type="compositionally biased region" description="Low complexity" evidence="1">
    <location>
        <begin position="124"/>
        <end position="135"/>
    </location>
</feature>